<keyword evidence="5" id="KW-1185">Reference proteome</keyword>
<dbReference type="RefSeq" id="WP_160842966.1">
    <property type="nucleotide sequence ID" value="NZ_WVHT01000001.1"/>
</dbReference>
<dbReference type="PROSITE" id="PS01318">
    <property type="entry name" value="TSAA_1"/>
    <property type="match status" value="1"/>
</dbReference>
<dbReference type="Pfam" id="PF01980">
    <property type="entry name" value="TrmO_N"/>
    <property type="match status" value="1"/>
</dbReference>
<dbReference type="InterPro" id="IPR036414">
    <property type="entry name" value="YaeB_N_sf"/>
</dbReference>
<organism evidence="4 5">
    <name type="scientific">Hufsiella arboris</name>
    <dbReference type="NCBI Taxonomy" id="2695275"/>
    <lineage>
        <taxon>Bacteria</taxon>
        <taxon>Pseudomonadati</taxon>
        <taxon>Bacteroidota</taxon>
        <taxon>Sphingobacteriia</taxon>
        <taxon>Sphingobacteriales</taxon>
        <taxon>Sphingobacteriaceae</taxon>
        <taxon>Hufsiella</taxon>
    </lineage>
</organism>
<feature type="domain" description="TsaA-like" evidence="3">
    <location>
        <begin position="5"/>
        <end position="133"/>
    </location>
</feature>
<dbReference type="InterPro" id="IPR023368">
    <property type="entry name" value="UPF0066_cons_site"/>
</dbReference>
<dbReference type="GO" id="GO:0032259">
    <property type="term" value="P:methylation"/>
    <property type="evidence" value="ECO:0007669"/>
    <property type="project" value="UniProtKB-KW"/>
</dbReference>
<keyword evidence="4" id="KW-0808">Transferase</keyword>
<gene>
    <name evidence="4" type="primary">tsaA</name>
    <name evidence="4" type="ORF">GS399_02375</name>
</gene>
<comment type="caution">
    <text evidence="4">The sequence shown here is derived from an EMBL/GenBank/DDBJ whole genome shotgun (WGS) entry which is preliminary data.</text>
</comment>
<dbReference type="PROSITE" id="PS51668">
    <property type="entry name" value="TSAA_2"/>
    <property type="match status" value="1"/>
</dbReference>
<proteinExistence type="inferred from homology"/>
<dbReference type="AlphaFoldDB" id="A0A7K1Y5T3"/>
<dbReference type="CDD" id="cd09281">
    <property type="entry name" value="UPF0066"/>
    <property type="match status" value="1"/>
</dbReference>
<accession>A0A7K1Y5T3</accession>
<dbReference type="SUPFAM" id="SSF118196">
    <property type="entry name" value="YaeB-like"/>
    <property type="match status" value="1"/>
</dbReference>
<dbReference type="PANTHER" id="PTHR12818">
    <property type="entry name" value="TRNA (ADENINE(37)-N6)-METHYLTRANSFERASE"/>
    <property type="match status" value="1"/>
</dbReference>
<evidence type="ECO:0000313" key="4">
    <source>
        <dbReference type="EMBL" id="MXV49800.1"/>
    </source>
</evidence>
<evidence type="ECO:0000256" key="2">
    <source>
        <dbReference type="ARBA" id="ARBA00033753"/>
    </source>
</evidence>
<dbReference type="InterPro" id="IPR040372">
    <property type="entry name" value="YaeB-like"/>
</dbReference>
<evidence type="ECO:0000313" key="5">
    <source>
        <dbReference type="Proteomes" id="UP000466586"/>
    </source>
</evidence>
<evidence type="ECO:0000256" key="1">
    <source>
        <dbReference type="ARBA" id="ARBA00022691"/>
    </source>
</evidence>
<dbReference type="InterPro" id="IPR023370">
    <property type="entry name" value="TrmO-like_N"/>
</dbReference>
<dbReference type="PANTHER" id="PTHR12818:SF0">
    <property type="entry name" value="TRNA (ADENINE(37)-N6)-METHYLTRANSFERASE"/>
    <property type="match status" value="1"/>
</dbReference>
<keyword evidence="1" id="KW-0949">S-adenosyl-L-methionine</keyword>
<dbReference type="InterPro" id="IPR036413">
    <property type="entry name" value="YaeB-like_sf"/>
</dbReference>
<dbReference type="EMBL" id="WVHT01000001">
    <property type="protein sequence ID" value="MXV49800.1"/>
    <property type="molecule type" value="Genomic_DNA"/>
</dbReference>
<evidence type="ECO:0000259" key="3">
    <source>
        <dbReference type="PROSITE" id="PS51668"/>
    </source>
</evidence>
<reference evidence="4 5" key="1">
    <citation type="submission" date="2019-11" db="EMBL/GenBank/DDBJ databases">
        <title>Pedobacter sp. HMF7647 Genome sequencing and assembly.</title>
        <authorList>
            <person name="Kang H."/>
            <person name="Kim H."/>
            <person name="Joh K."/>
        </authorList>
    </citation>
    <scope>NUCLEOTIDE SEQUENCE [LARGE SCALE GENOMIC DNA]</scope>
    <source>
        <strain evidence="4 5">HMF7647</strain>
    </source>
</reference>
<sequence>MKNHLQFIGIVHSPLMKLEDCPLQENEESPVATIEVFDDFIEGTSDIQPGLELILFSWLHRANRSVLKTHPRNNRQAALTGVFSTRSPDRPNPIGIHFVKVLTVLSKNEFQVSALELLDQTPIIDIKPNIAKR</sequence>
<keyword evidence="4" id="KW-0489">Methyltransferase</keyword>
<dbReference type="Proteomes" id="UP000466586">
    <property type="component" value="Unassembled WGS sequence"/>
</dbReference>
<dbReference type="GO" id="GO:0008168">
    <property type="term" value="F:methyltransferase activity"/>
    <property type="evidence" value="ECO:0007669"/>
    <property type="project" value="UniProtKB-KW"/>
</dbReference>
<dbReference type="Gene3D" id="2.40.30.70">
    <property type="entry name" value="YaeB-like"/>
    <property type="match status" value="1"/>
</dbReference>
<protein>
    <submittedName>
        <fullName evidence="4">tRNA (N6-threonylcarbamoyladenosine(37)-N6)-methyltransferase TrmO</fullName>
    </submittedName>
</protein>
<comment type="similarity">
    <text evidence="2">Belongs to the tRNA methyltransferase O family.</text>
</comment>
<dbReference type="NCBIfam" id="TIGR00104">
    <property type="entry name" value="tRNA_TsaA"/>
    <property type="match status" value="1"/>
</dbReference>
<name>A0A7K1Y5T3_9SPHI</name>